<dbReference type="InterPro" id="IPR027417">
    <property type="entry name" value="P-loop_NTPase"/>
</dbReference>
<dbReference type="EMBL" id="JAOCDZ010000012">
    <property type="protein sequence ID" value="MDH0737781.1"/>
    <property type="molecule type" value="Genomic_DNA"/>
</dbReference>
<reference evidence="3" key="1">
    <citation type="submission" date="2022-09" db="EMBL/GenBank/DDBJ databases">
        <title>Intensive care unit water sources are persistently colonized with multi-drug resistant bacteria and are the site of extensive horizontal gene transfer of antibiotic resistance genes.</title>
        <authorList>
            <person name="Diorio-Toth L."/>
        </authorList>
    </citation>
    <scope>NUCLEOTIDE SEQUENCE</scope>
    <source>
        <strain evidence="3">GD03843</strain>
    </source>
</reference>
<organism evidence="3 4">
    <name type="scientific">Achromobacter spanius</name>
    <dbReference type="NCBI Taxonomy" id="217203"/>
    <lineage>
        <taxon>Bacteria</taxon>
        <taxon>Pseudomonadati</taxon>
        <taxon>Pseudomonadota</taxon>
        <taxon>Betaproteobacteria</taxon>
        <taxon>Burkholderiales</taxon>
        <taxon>Alcaligenaceae</taxon>
        <taxon>Achromobacter</taxon>
    </lineage>
</organism>
<evidence type="ECO:0000313" key="3">
    <source>
        <dbReference type="EMBL" id="MDH0737781.1"/>
    </source>
</evidence>
<protein>
    <submittedName>
        <fullName evidence="3">Pilus assembly protein CpaE</fullName>
    </submittedName>
</protein>
<sequence>MSNMKTHASEWVGLQNGRRFLFCSKGDGVAAQLGQALGDMGMLTQETPGIEELARRLTEIAPQVVFLDFTLSEDEPGKLFKSAELARVLARIAPTVPRVAVGLLSQPEGAIAALRAGVSDFVDPSVAPEEVKEVVLRLLELPAGGGRMDGSRRSVLLLGARPGVGTSTLAVHLAGMVQDRLKQIHATRTAANGAKPAKPAEQTGAMLPLASRVALMDLGWPVGDCQLYLNIGSDFDFAEAARNLRRLDSTLLASAMAHTANGLSVLALPRDLAQMRDVSQSDSLLVFERMRQHFGVVVADAGGFTNPEFVAGLARSSQQNWIVTDQSVGALVSLAGLLQELEQLHVDRRSLGLIVNRYDERYGMTAQQIADRFQLELVGTLPDRTLALMVCTNQGHLLHEEAERDVYVRAVQTLAEKLSAEENTPGGRASWLATWLPGVHRRMIVG</sequence>
<dbReference type="InterPro" id="IPR001789">
    <property type="entry name" value="Sig_transdc_resp-reg_receiver"/>
</dbReference>
<dbReference type="InterPro" id="IPR011006">
    <property type="entry name" value="CheY-like_superfamily"/>
</dbReference>
<feature type="modified residue" description="4-aspartylphosphate" evidence="1">
    <location>
        <position position="68"/>
    </location>
</feature>
<name>A0AA42LQQ4_9BURK</name>
<dbReference type="SUPFAM" id="SSF52172">
    <property type="entry name" value="CheY-like"/>
    <property type="match status" value="1"/>
</dbReference>
<evidence type="ECO:0000256" key="1">
    <source>
        <dbReference type="PROSITE-ProRule" id="PRU00169"/>
    </source>
</evidence>
<feature type="domain" description="Response regulatory" evidence="2">
    <location>
        <begin position="19"/>
        <end position="139"/>
    </location>
</feature>
<dbReference type="AlphaFoldDB" id="A0AA42LQQ4"/>
<dbReference type="SUPFAM" id="SSF52540">
    <property type="entry name" value="P-loop containing nucleoside triphosphate hydrolases"/>
    <property type="match status" value="1"/>
</dbReference>
<evidence type="ECO:0000313" key="4">
    <source>
        <dbReference type="Proteomes" id="UP001161094"/>
    </source>
</evidence>
<dbReference type="GO" id="GO:0000160">
    <property type="term" value="P:phosphorelay signal transduction system"/>
    <property type="evidence" value="ECO:0007669"/>
    <property type="project" value="InterPro"/>
</dbReference>
<keyword evidence="1" id="KW-0597">Phosphoprotein</keyword>
<accession>A0AA42LQQ4</accession>
<comment type="caution">
    <text evidence="3">The sequence shown here is derived from an EMBL/GenBank/DDBJ whole genome shotgun (WGS) entry which is preliminary data.</text>
</comment>
<dbReference type="Proteomes" id="UP001161094">
    <property type="component" value="Unassembled WGS sequence"/>
</dbReference>
<dbReference type="Gene3D" id="3.40.50.300">
    <property type="entry name" value="P-loop containing nucleotide triphosphate hydrolases"/>
    <property type="match status" value="1"/>
</dbReference>
<dbReference type="PROSITE" id="PS50110">
    <property type="entry name" value="RESPONSE_REGULATORY"/>
    <property type="match status" value="1"/>
</dbReference>
<dbReference type="RefSeq" id="WP_279996092.1">
    <property type="nucleotide sequence ID" value="NZ_JAOCDZ010000012.1"/>
</dbReference>
<dbReference type="Gene3D" id="3.40.50.2300">
    <property type="match status" value="1"/>
</dbReference>
<gene>
    <name evidence="3" type="ORF">N5D93_18340</name>
</gene>
<proteinExistence type="predicted"/>
<evidence type="ECO:0000259" key="2">
    <source>
        <dbReference type="PROSITE" id="PS50110"/>
    </source>
</evidence>